<dbReference type="Pfam" id="PF03454">
    <property type="entry name" value="MoeA_C"/>
    <property type="match status" value="1"/>
</dbReference>
<dbReference type="GO" id="GO:0046872">
    <property type="term" value="F:metal ion binding"/>
    <property type="evidence" value="ECO:0007669"/>
    <property type="project" value="UniProtKB-UniRule"/>
</dbReference>
<dbReference type="EMBL" id="BKCL01000001">
    <property type="protein sequence ID" value="GEQ96823.1"/>
    <property type="molecule type" value="Genomic_DNA"/>
</dbReference>
<dbReference type="Pfam" id="PF03453">
    <property type="entry name" value="MoeA_N"/>
    <property type="match status" value="1"/>
</dbReference>
<dbReference type="InterPro" id="IPR036688">
    <property type="entry name" value="MoeA_C_domain_IV_sf"/>
</dbReference>
<evidence type="ECO:0000256" key="2">
    <source>
        <dbReference type="ARBA" id="ARBA00002901"/>
    </source>
</evidence>
<keyword evidence="9 11" id="KW-0501">Molybdenum cofactor biosynthesis</keyword>
<comment type="pathway">
    <text evidence="3 11">Cofactor biosynthesis; molybdopterin biosynthesis.</text>
</comment>
<comment type="catalytic activity">
    <reaction evidence="10">
        <text>adenylyl-molybdopterin + molybdate = Mo-molybdopterin + AMP + H(+)</text>
        <dbReference type="Rhea" id="RHEA:35047"/>
        <dbReference type="ChEBI" id="CHEBI:15378"/>
        <dbReference type="ChEBI" id="CHEBI:36264"/>
        <dbReference type="ChEBI" id="CHEBI:62727"/>
        <dbReference type="ChEBI" id="CHEBI:71302"/>
        <dbReference type="ChEBI" id="CHEBI:456215"/>
        <dbReference type="EC" id="2.10.1.1"/>
    </reaction>
</comment>
<dbReference type="Pfam" id="PF00994">
    <property type="entry name" value="MoCF_biosynth"/>
    <property type="match status" value="1"/>
</dbReference>
<dbReference type="SMART" id="SM00852">
    <property type="entry name" value="MoCF_biosynth"/>
    <property type="match status" value="1"/>
</dbReference>
<gene>
    <name evidence="13" type="ORF">JCM17844_04600</name>
</gene>
<dbReference type="SUPFAM" id="SSF53218">
    <property type="entry name" value="Molybdenum cofactor biosynthesis proteins"/>
    <property type="match status" value="1"/>
</dbReference>
<dbReference type="Gene3D" id="2.40.340.10">
    <property type="entry name" value="MoeA, C-terminal, domain IV"/>
    <property type="match status" value="1"/>
</dbReference>
<evidence type="ECO:0000256" key="8">
    <source>
        <dbReference type="ARBA" id="ARBA00022842"/>
    </source>
</evidence>
<dbReference type="SUPFAM" id="SSF63867">
    <property type="entry name" value="MoeA C-terminal domain-like"/>
    <property type="match status" value="1"/>
</dbReference>
<evidence type="ECO:0000313" key="13">
    <source>
        <dbReference type="EMBL" id="GEQ96823.1"/>
    </source>
</evidence>
<dbReference type="InterPro" id="IPR005111">
    <property type="entry name" value="MoeA_C_domain_IV"/>
</dbReference>
<dbReference type="Proteomes" id="UP000322084">
    <property type="component" value="Unassembled WGS sequence"/>
</dbReference>
<proteinExistence type="inferred from homology"/>
<evidence type="ECO:0000256" key="5">
    <source>
        <dbReference type="ARBA" id="ARBA00022505"/>
    </source>
</evidence>
<evidence type="ECO:0000256" key="3">
    <source>
        <dbReference type="ARBA" id="ARBA00005046"/>
    </source>
</evidence>
<evidence type="ECO:0000256" key="1">
    <source>
        <dbReference type="ARBA" id="ARBA00001946"/>
    </source>
</evidence>
<dbReference type="GO" id="GO:0005829">
    <property type="term" value="C:cytosol"/>
    <property type="evidence" value="ECO:0007669"/>
    <property type="project" value="TreeGrafter"/>
</dbReference>
<dbReference type="InterPro" id="IPR005110">
    <property type="entry name" value="MoeA_linker/N"/>
</dbReference>
<dbReference type="Gene3D" id="2.170.190.11">
    <property type="entry name" value="Molybdopterin biosynthesis moea protein, domain 3"/>
    <property type="match status" value="1"/>
</dbReference>
<evidence type="ECO:0000256" key="7">
    <source>
        <dbReference type="ARBA" id="ARBA00022723"/>
    </source>
</evidence>
<dbReference type="InterPro" id="IPR036425">
    <property type="entry name" value="MoaB/Mog-like_dom_sf"/>
</dbReference>
<dbReference type="PANTHER" id="PTHR10192">
    <property type="entry name" value="MOLYBDOPTERIN BIOSYNTHESIS PROTEIN"/>
    <property type="match status" value="1"/>
</dbReference>
<comment type="cofactor">
    <cofactor evidence="1 11">
        <name>Mg(2+)</name>
        <dbReference type="ChEBI" id="CHEBI:18420"/>
    </cofactor>
</comment>
<sequence length="403" mass="41911">MLSVEDARTRILSALSPVGEEVVVLSAAAGRVLSAPVIARRTQPPADFSAMDGYAVRSAECAVLPASLTVIGESRAGLGYDKAVEPGQAVRIFTGAPLPKGADAVVIQENTEKKTEQSVQVLHKVAMGDHIRRAGIDFNKGDKVLEAGTGLEPRHIALAAAANVPWLSVVRKPRIALLSTGDELVRPGEPLGRDGIIDAVGPALAAMIHARGGVVHSLDIAKDRHEALKAAANAAKGCDMLVTLGGASVGDYDLVRDAFGEEGLALDFWKIAMRPGKPMIFGRLGATAMLGLPGNPVSALVCALLFMGPAIDRLSGRLPRLPLRLPAILGAALPENGPREAYLRASLKAGNNGLRATPFPQQDSSILSGFANADALIIRPPFASKSEAGDKVEALLLDASIGS</sequence>
<reference evidence="13 14" key="1">
    <citation type="submission" date="2019-09" db="EMBL/GenBank/DDBJ databases">
        <title>NBRP : Genome information of microbial organism related human and environment.</title>
        <authorList>
            <person name="Hattori M."/>
            <person name="Oshima K."/>
            <person name="Inaba H."/>
            <person name="Suda W."/>
            <person name="Sakamoto M."/>
            <person name="Iino T."/>
            <person name="Kitahara M."/>
            <person name="Oshida Y."/>
            <person name="Iida T."/>
            <person name="Kudo T."/>
            <person name="Itoh T."/>
            <person name="Ohkuma M."/>
        </authorList>
    </citation>
    <scope>NUCLEOTIDE SEQUENCE [LARGE SCALE GENOMIC DNA]</scope>
    <source>
        <strain evidence="13 14">Hi-2</strain>
    </source>
</reference>
<dbReference type="Gene3D" id="3.90.105.10">
    <property type="entry name" value="Molybdopterin biosynthesis moea protein, domain 2"/>
    <property type="match status" value="1"/>
</dbReference>
<dbReference type="FunFam" id="3.40.980.10:FF:000004">
    <property type="entry name" value="Molybdopterin molybdenumtransferase"/>
    <property type="match status" value="1"/>
</dbReference>
<evidence type="ECO:0000256" key="4">
    <source>
        <dbReference type="ARBA" id="ARBA00010763"/>
    </source>
</evidence>
<keyword evidence="5 11" id="KW-0500">Molybdenum</keyword>
<name>A0A5A7MNU6_9PROT</name>
<keyword evidence="7 11" id="KW-0479">Metal-binding</keyword>
<evidence type="ECO:0000256" key="11">
    <source>
        <dbReference type="RuleBase" id="RU365090"/>
    </source>
</evidence>
<evidence type="ECO:0000256" key="10">
    <source>
        <dbReference type="ARBA" id="ARBA00047317"/>
    </source>
</evidence>
<dbReference type="NCBIfam" id="NF045515">
    <property type="entry name" value="Glp_gephyrin"/>
    <property type="match status" value="1"/>
</dbReference>
<dbReference type="InterPro" id="IPR001453">
    <property type="entry name" value="MoaB/Mog_dom"/>
</dbReference>
<dbReference type="GO" id="GO:0006777">
    <property type="term" value="P:Mo-molybdopterin cofactor biosynthetic process"/>
    <property type="evidence" value="ECO:0007669"/>
    <property type="project" value="UniProtKB-UniRule"/>
</dbReference>
<dbReference type="CDD" id="cd00887">
    <property type="entry name" value="MoeA"/>
    <property type="match status" value="1"/>
</dbReference>
<organism evidence="13 14">
    <name type="scientific">Iodidimonas gelatinilytica</name>
    <dbReference type="NCBI Taxonomy" id="1236966"/>
    <lineage>
        <taxon>Bacteria</taxon>
        <taxon>Pseudomonadati</taxon>
        <taxon>Pseudomonadota</taxon>
        <taxon>Alphaproteobacteria</taxon>
        <taxon>Iodidimonadales</taxon>
        <taxon>Iodidimonadaceae</taxon>
        <taxon>Iodidimonas</taxon>
    </lineage>
</organism>
<dbReference type="FunFam" id="2.170.190.11:FF:000001">
    <property type="entry name" value="Molybdopterin molybdenumtransferase"/>
    <property type="match status" value="1"/>
</dbReference>
<evidence type="ECO:0000259" key="12">
    <source>
        <dbReference type="SMART" id="SM00852"/>
    </source>
</evidence>
<dbReference type="InterPro" id="IPR038987">
    <property type="entry name" value="MoeA-like"/>
</dbReference>
<protein>
    <recommendedName>
        <fullName evidence="11">Molybdopterin molybdenumtransferase</fullName>
        <ecNumber evidence="11">2.10.1.1</ecNumber>
    </recommendedName>
</protein>
<dbReference type="Gene3D" id="3.40.980.10">
    <property type="entry name" value="MoaB/Mog-like domain"/>
    <property type="match status" value="1"/>
</dbReference>
<dbReference type="InterPro" id="IPR036135">
    <property type="entry name" value="MoeA_linker/N_sf"/>
</dbReference>
<keyword evidence="8 11" id="KW-0460">Magnesium</keyword>
<dbReference type="RefSeq" id="WP_149999414.1">
    <property type="nucleotide sequence ID" value="NZ_BKCL01000001.1"/>
</dbReference>
<dbReference type="EC" id="2.10.1.1" evidence="11"/>
<evidence type="ECO:0000256" key="6">
    <source>
        <dbReference type="ARBA" id="ARBA00022679"/>
    </source>
</evidence>
<dbReference type="PANTHER" id="PTHR10192:SF5">
    <property type="entry name" value="GEPHYRIN"/>
    <property type="match status" value="1"/>
</dbReference>
<accession>A0A5A7MNU6</accession>
<dbReference type="AlphaFoldDB" id="A0A5A7MNU6"/>
<comment type="function">
    <text evidence="2 11">Catalyzes the insertion of molybdate into adenylated molybdopterin with the concomitant release of AMP.</text>
</comment>
<dbReference type="SUPFAM" id="SSF63882">
    <property type="entry name" value="MoeA N-terminal region -like"/>
    <property type="match status" value="1"/>
</dbReference>
<evidence type="ECO:0000256" key="9">
    <source>
        <dbReference type="ARBA" id="ARBA00023150"/>
    </source>
</evidence>
<evidence type="ECO:0000313" key="14">
    <source>
        <dbReference type="Proteomes" id="UP000322084"/>
    </source>
</evidence>
<feature type="domain" description="MoaB/Mog" evidence="12">
    <location>
        <begin position="176"/>
        <end position="313"/>
    </location>
</feature>
<comment type="caution">
    <text evidence="13">The sequence shown here is derived from an EMBL/GenBank/DDBJ whole genome shotgun (WGS) entry which is preliminary data.</text>
</comment>
<dbReference type="UniPathway" id="UPA00344"/>
<dbReference type="GO" id="GO:0061599">
    <property type="term" value="F:molybdopterin molybdotransferase activity"/>
    <property type="evidence" value="ECO:0007669"/>
    <property type="project" value="UniProtKB-UniRule"/>
</dbReference>
<comment type="similarity">
    <text evidence="4 11">Belongs to the MoeA family.</text>
</comment>
<keyword evidence="6 11" id="KW-0808">Transferase</keyword>